<keyword evidence="2" id="KW-0732">Signal</keyword>
<evidence type="ECO:0000256" key="4">
    <source>
        <dbReference type="SAM" id="MobiDB-lite"/>
    </source>
</evidence>
<comment type="caution">
    <text evidence="6">The sequence shown here is derived from an EMBL/GenBank/DDBJ whole genome shotgun (WGS) entry which is preliminary data.</text>
</comment>
<organism evidence="6 7">
    <name type="scientific">Tetraparma gracilis</name>
    <dbReference type="NCBI Taxonomy" id="2962635"/>
    <lineage>
        <taxon>Eukaryota</taxon>
        <taxon>Sar</taxon>
        <taxon>Stramenopiles</taxon>
        <taxon>Ochrophyta</taxon>
        <taxon>Bolidophyceae</taxon>
        <taxon>Parmales</taxon>
        <taxon>Triparmaceae</taxon>
        <taxon>Tetraparma</taxon>
    </lineage>
</organism>
<keyword evidence="5" id="KW-1133">Transmembrane helix</keyword>
<dbReference type="InterPro" id="IPR003591">
    <property type="entry name" value="Leu-rich_rpt_typical-subtyp"/>
</dbReference>
<protein>
    <submittedName>
        <fullName evidence="6">Uncharacterized protein</fullName>
    </submittedName>
</protein>
<keyword evidence="7" id="KW-1185">Reference proteome</keyword>
<evidence type="ECO:0000256" key="1">
    <source>
        <dbReference type="ARBA" id="ARBA00022614"/>
    </source>
</evidence>
<evidence type="ECO:0000256" key="5">
    <source>
        <dbReference type="SAM" id="Phobius"/>
    </source>
</evidence>
<dbReference type="Proteomes" id="UP001165060">
    <property type="component" value="Unassembled WGS sequence"/>
</dbReference>
<keyword evidence="3" id="KW-0677">Repeat</keyword>
<dbReference type="InterPro" id="IPR032675">
    <property type="entry name" value="LRR_dom_sf"/>
</dbReference>
<dbReference type="InterPro" id="IPR050328">
    <property type="entry name" value="Dev_Immune_Receptor"/>
</dbReference>
<feature type="transmembrane region" description="Helical" evidence="5">
    <location>
        <begin position="309"/>
        <end position="332"/>
    </location>
</feature>
<evidence type="ECO:0000256" key="3">
    <source>
        <dbReference type="ARBA" id="ARBA00022737"/>
    </source>
</evidence>
<sequence>MDEFTDANLGKIEGAIDALDMIAVAAGVSNNEWEKDECKAHLKRAARLATTPYCSPSSCAPLGFCDSDCHTGRDFCGRLTDYDGVLEEVLPGGGFHAVLGSMVGADVLPCAVELLQHVSGGGDNSKICDSSSSAFSNMAFGSTPYVDCHPLSVDDPNSFLRDPSSSGSCALSNWDIFAAELDDVTAHNEALLLNATNATAADETEEEEPPPRFPSWREPALVLIPPVTFLLLWIGDWFSLKKDDGKDLAAVTPVLSGAEQSASRLVSAELRFRDVFGATGNFVAVAQVAIGGLAALLGHRAESTGAPAVQVLALHCIAVVAVLHTFDSVVYWRQLVTKLLDVKLGKEDPLEVLNKVPWLKSLVQGWRENFAIEHAGRYSIVLIVCIEVVEFVTQTTNASQLARYLDWETLGFYVNIIAANSVLFGVCLIVPERFVDESGMVAVDVLIDATYIMFNFFYVEDIESYWAIIIPLAFAVNTPDKAFKRKAQLKVIDIAASQTGGGGEGKDGSAETDEKEGKGALRASKKAETMELVTTSMTTAASTVSKTVNTAVLRRSIGLFFIGVGAGSIAYVSTAVSQQQRECDAEFGTCVWERIEPKLYFKNGITAATVCGFGVDLDPGNDAWELDVSECELEELGGWKEAFVDLEVLDLSDNELVELPRWLGEGRMGKLRELRARGNKVEAFADGMLGGGNTTLVKVDLRDNEIAELPYELMNVESKNTTLLFDGNPCAEEVDWSGLGVGRLPARMGAGYDNGDFKSSLRVLKMGWNELDASVFGKLVMANFTSIEELDVSWNALGGVEEEEVRGLKKLRKLDVSGNEGISAEDLVAAPEGLEMINASFCGVKDITGEQAVELQDRNLVLHGNPVTEITWAYQNQLTKIPAWLRMLEKVTYADLGYCDVKEMKGGAFPDSLERLNIKNQVAGLRLHPDSFEGLPNLRWLEASTNKMTEDDMHPGLFAGATSLRDIKLYGNTEMRRFNATELFPGGSKTVWLINLDSCGLDEGTSFQGLPLLMILGLGDNFMLPPRLFTGLCALQRGKLFLEAVSAWSDDTFAGTTLCNAISGNDAAKSACWEQADADSESDCGCQLGTCSSCEDEDSCGSHSWCAWKADDTSLGGSCSDPLIAPTDMAFFECAHFCSYEVEGGRIPCVASMEDNNELWG</sequence>
<proteinExistence type="predicted"/>
<feature type="region of interest" description="Disordered" evidence="4">
    <location>
        <begin position="499"/>
        <end position="521"/>
    </location>
</feature>
<dbReference type="PANTHER" id="PTHR24373">
    <property type="entry name" value="SLIT RELATED LEUCINE-RICH REPEAT NEURONAL PROTEIN"/>
    <property type="match status" value="1"/>
</dbReference>
<evidence type="ECO:0000313" key="7">
    <source>
        <dbReference type="Proteomes" id="UP001165060"/>
    </source>
</evidence>
<feature type="transmembrane region" description="Helical" evidence="5">
    <location>
        <begin position="410"/>
        <end position="429"/>
    </location>
</feature>
<keyword evidence="1" id="KW-0433">Leucine-rich repeat</keyword>
<dbReference type="SMART" id="SM00369">
    <property type="entry name" value="LRR_TYP"/>
    <property type="match status" value="5"/>
</dbReference>
<dbReference type="EMBL" id="BRYB01004669">
    <property type="protein sequence ID" value="GMI34888.1"/>
    <property type="molecule type" value="Genomic_DNA"/>
</dbReference>
<gene>
    <name evidence="6" type="ORF">TeGR_g1821</name>
</gene>
<name>A0ABQ6MXV4_9STRA</name>
<feature type="non-terminal residue" evidence="6">
    <location>
        <position position="1161"/>
    </location>
</feature>
<feature type="transmembrane region" description="Helical" evidence="5">
    <location>
        <begin position="275"/>
        <end position="297"/>
    </location>
</feature>
<evidence type="ECO:0000313" key="6">
    <source>
        <dbReference type="EMBL" id="GMI34888.1"/>
    </source>
</evidence>
<dbReference type="SUPFAM" id="SSF52058">
    <property type="entry name" value="L domain-like"/>
    <property type="match status" value="1"/>
</dbReference>
<keyword evidence="5" id="KW-0812">Transmembrane</keyword>
<dbReference type="Gene3D" id="3.80.10.10">
    <property type="entry name" value="Ribonuclease Inhibitor"/>
    <property type="match status" value="3"/>
</dbReference>
<reference evidence="6 7" key="1">
    <citation type="journal article" date="2023" name="Commun. Biol.">
        <title>Genome analysis of Parmales, the sister group of diatoms, reveals the evolutionary specialization of diatoms from phago-mixotrophs to photoautotrophs.</title>
        <authorList>
            <person name="Ban H."/>
            <person name="Sato S."/>
            <person name="Yoshikawa S."/>
            <person name="Yamada K."/>
            <person name="Nakamura Y."/>
            <person name="Ichinomiya M."/>
            <person name="Sato N."/>
            <person name="Blanc-Mathieu R."/>
            <person name="Endo H."/>
            <person name="Kuwata A."/>
            <person name="Ogata H."/>
        </authorList>
    </citation>
    <scope>NUCLEOTIDE SEQUENCE [LARGE SCALE GENOMIC DNA]</scope>
</reference>
<feature type="transmembrane region" description="Helical" evidence="5">
    <location>
        <begin position="556"/>
        <end position="576"/>
    </location>
</feature>
<dbReference type="PANTHER" id="PTHR24373:SF397">
    <property type="entry name" value="IG-LIKE DOMAIN-CONTAINING PROTEIN"/>
    <property type="match status" value="1"/>
</dbReference>
<evidence type="ECO:0000256" key="2">
    <source>
        <dbReference type="ARBA" id="ARBA00022729"/>
    </source>
</evidence>
<accession>A0ABQ6MXV4</accession>
<keyword evidence="5" id="KW-0472">Membrane</keyword>